<sequence>MGFEQITKRPWQEATGTTPIILGTEHFGLSCGVPSEEAVANGKLAIQAQELYTCLVGYMEAVEWAQTAMQDGINVQGAVSNIIGWEDRCKWVIQQAGGPDAD</sequence>
<keyword evidence="2" id="KW-1185">Reference proteome</keyword>
<evidence type="ECO:0000313" key="2">
    <source>
        <dbReference type="Proteomes" id="UP000433183"/>
    </source>
</evidence>
<accession>A0A6B9JCM7</accession>
<dbReference type="Proteomes" id="UP000433183">
    <property type="component" value="Segment"/>
</dbReference>
<evidence type="ECO:0000313" key="1">
    <source>
        <dbReference type="EMBL" id="QGZ16392.1"/>
    </source>
</evidence>
<proteinExistence type="predicted"/>
<organism evidence="1 2">
    <name type="scientific">Erwinia phage Hena1</name>
    <dbReference type="NCBI Taxonomy" id="2678601"/>
    <lineage>
        <taxon>Viruses</taxon>
        <taxon>Duplodnaviria</taxon>
        <taxon>Heunggongvirae</taxon>
        <taxon>Uroviricota</taxon>
        <taxon>Caudoviricetes</taxon>
        <taxon>Vequintavirinae</taxon>
        <taxon>Henunavirus</taxon>
        <taxon>Henunavirus hena1</taxon>
    </lineage>
</organism>
<protein>
    <submittedName>
        <fullName evidence="1">Uncharacterized protein</fullName>
    </submittedName>
</protein>
<gene>
    <name evidence="1" type="ORF">Hena1_02420</name>
</gene>
<name>A0A6B9JCM7_9CAUD</name>
<dbReference type="EMBL" id="MN732867">
    <property type="protein sequence ID" value="QGZ16392.1"/>
    <property type="molecule type" value="Genomic_DNA"/>
</dbReference>
<reference evidence="1 2" key="1">
    <citation type="submission" date="2019-11" db="EMBL/GenBank/DDBJ databases">
        <title>Characterization of a new Erwinia amylovora bacteriophage.</title>
        <authorList>
            <person name="Valentovich L.N."/>
            <person name="Akhremchuk A.E."/>
            <person name="Besarab N.V."/>
            <person name="Lagonenko A.L."/>
        </authorList>
    </citation>
    <scope>NUCLEOTIDE SEQUENCE [LARGE SCALE GENOMIC DNA]</scope>
</reference>